<dbReference type="EMBL" id="MCIF01000002">
    <property type="protein sequence ID" value="RAQ94018.1"/>
    <property type="molecule type" value="Genomic_DNA"/>
</dbReference>
<evidence type="ECO:0000256" key="1">
    <source>
        <dbReference type="SAM" id="Phobius"/>
    </source>
</evidence>
<reference evidence="2 3" key="1">
    <citation type="submission" date="2016-08" db="EMBL/GenBank/DDBJ databases">
        <title>Analysis of Carbohydrate Active Enzymes in Thermogemmatispora T81 Reveals Carbohydrate Degradation Ability.</title>
        <authorList>
            <person name="Tomazini A."/>
            <person name="Lal S."/>
            <person name="Stott M."/>
            <person name="Henrissat B."/>
            <person name="Polikarpov I."/>
            <person name="Sparling R."/>
            <person name="Levin D.B."/>
        </authorList>
    </citation>
    <scope>NUCLEOTIDE SEQUENCE [LARGE SCALE GENOMIC DNA]</scope>
    <source>
        <strain evidence="2 3">T81</strain>
    </source>
</reference>
<keyword evidence="1" id="KW-1133">Transmembrane helix</keyword>
<accession>A0A328V8Z2</accession>
<gene>
    <name evidence="2" type="ORF">A4R35_00640</name>
</gene>
<keyword evidence="3" id="KW-1185">Reference proteome</keyword>
<protein>
    <submittedName>
        <fullName evidence="2">Uncharacterized protein</fullName>
    </submittedName>
</protein>
<name>A0A328V8Z2_9CHLR</name>
<keyword evidence="1" id="KW-0472">Membrane</keyword>
<sequence>MPRGLGFLVSQFGLSWQDALAIISILLTEGSAGIAAFAPWLLPFVGTLDGLILFIGVSAAAGW</sequence>
<feature type="transmembrane region" description="Helical" evidence="1">
    <location>
        <begin position="37"/>
        <end position="61"/>
    </location>
</feature>
<dbReference type="AlphaFoldDB" id="A0A328V8Z2"/>
<evidence type="ECO:0000313" key="2">
    <source>
        <dbReference type="EMBL" id="RAQ94018.1"/>
    </source>
</evidence>
<organism evidence="2 3">
    <name type="scientific">Thermogemmatispora tikiterensis</name>
    <dbReference type="NCBI Taxonomy" id="1825093"/>
    <lineage>
        <taxon>Bacteria</taxon>
        <taxon>Bacillati</taxon>
        <taxon>Chloroflexota</taxon>
        <taxon>Ktedonobacteria</taxon>
        <taxon>Thermogemmatisporales</taxon>
        <taxon>Thermogemmatisporaceae</taxon>
        <taxon>Thermogemmatispora</taxon>
    </lineage>
</organism>
<keyword evidence="1" id="KW-0812">Transmembrane</keyword>
<proteinExistence type="predicted"/>
<comment type="caution">
    <text evidence="2">The sequence shown here is derived from an EMBL/GenBank/DDBJ whole genome shotgun (WGS) entry which is preliminary data.</text>
</comment>
<dbReference type="Proteomes" id="UP000248706">
    <property type="component" value="Unassembled WGS sequence"/>
</dbReference>
<evidence type="ECO:0000313" key="3">
    <source>
        <dbReference type="Proteomes" id="UP000248706"/>
    </source>
</evidence>